<name>H6SJD7_PARPM</name>
<dbReference type="InterPro" id="IPR011900">
    <property type="entry name" value="GRX_bact"/>
</dbReference>
<dbReference type="Pfam" id="PF00462">
    <property type="entry name" value="Glutaredoxin"/>
    <property type="match status" value="1"/>
</dbReference>
<dbReference type="PROSITE" id="PS00195">
    <property type="entry name" value="GLUTAREDOXIN_1"/>
    <property type="match status" value="1"/>
</dbReference>
<keyword evidence="10" id="KW-1185">Reference proteome</keyword>
<dbReference type="GO" id="GO:0045454">
    <property type="term" value="P:cell redox homeostasis"/>
    <property type="evidence" value="ECO:0007669"/>
    <property type="project" value="InterPro"/>
</dbReference>
<dbReference type="PANTHER" id="PTHR46679:SF1">
    <property type="entry name" value="GLUTAREDOXIN-2, MITOCHONDRIAL"/>
    <property type="match status" value="1"/>
</dbReference>
<evidence type="ECO:0000313" key="10">
    <source>
        <dbReference type="Proteomes" id="UP000033220"/>
    </source>
</evidence>
<organism evidence="9 10">
    <name type="scientific">Pararhodospirillum photometricum DSM 122</name>
    <dbReference type="NCBI Taxonomy" id="1150469"/>
    <lineage>
        <taxon>Bacteria</taxon>
        <taxon>Pseudomonadati</taxon>
        <taxon>Pseudomonadota</taxon>
        <taxon>Alphaproteobacteria</taxon>
        <taxon>Rhodospirillales</taxon>
        <taxon>Rhodospirillaceae</taxon>
        <taxon>Pararhodospirillum</taxon>
    </lineage>
</organism>
<dbReference type="PRINTS" id="PR00160">
    <property type="entry name" value="GLUTAREDOXIN"/>
</dbReference>
<dbReference type="Proteomes" id="UP000033220">
    <property type="component" value="Chromosome DSM 122"/>
</dbReference>
<keyword evidence="3 7" id="KW-0813">Transport</keyword>
<dbReference type="PROSITE" id="PS51354">
    <property type="entry name" value="GLUTAREDOXIN_2"/>
    <property type="match status" value="1"/>
</dbReference>
<dbReference type="EMBL" id="HE663493">
    <property type="protein sequence ID" value="CCG08102.1"/>
    <property type="molecule type" value="Genomic_DNA"/>
</dbReference>
<dbReference type="SUPFAM" id="SSF52833">
    <property type="entry name" value="Thioredoxin-like"/>
    <property type="match status" value="1"/>
</dbReference>
<dbReference type="InterPro" id="IPR014025">
    <property type="entry name" value="Glutaredoxin_subgr"/>
</dbReference>
<comment type="similarity">
    <text evidence="2 7">Belongs to the glutaredoxin family.</text>
</comment>
<feature type="domain" description="Glutaredoxin" evidence="8">
    <location>
        <begin position="17"/>
        <end position="76"/>
    </location>
</feature>
<keyword evidence="4 7" id="KW-0249">Electron transport</keyword>
<accession>H6SJD7</accession>
<dbReference type="STRING" id="1150469.RSPPHO_01476"/>
<dbReference type="HOGENOM" id="CLU_026126_7_3_5"/>
<evidence type="ECO:0000256" key="3">
    <source>
        <dbReference type="ARBA" id="ARBA00022448"/>
    </source>
</evidence>
<dbReference type="Gene3D" id="3.40.30.10">
    <property type="entry name" value="Glutaredoxin"/>
    <property type="match status" value="1"/>
</dbReference>
<sequence>MRERHTPTDREIAMVRVEIYTTPPCPYCQRAKSLLRQKGVAFEEIDVQDSSKREAMALRAQGRRTVPQIFINGRGIGGCDDLHALEAKGALDALLQGTGA</sequence>
<dbReference type="InterPro" id="IPR036249">
    <property type="entry name" value="Thioredoxin-like_sf"/>
</dbReference>
<keyword evidence="7" id="KW-0963">Cytoplasm</keyword>
<evidence type="ECO:0000256" key="2">
    <source>
        <dbReference type="ARBA" id="ARBA00007787"/>
    </source>
</evidence>
<reference evidence="9 10" key="1">
    <citation type="submission" date="2012-02" db="EMBL/GenBank/DDBJ databases">
        <title>Shotgun genome sequence of Phaeospirillum photometricum DSM 122.</title>
        <authorList>
            <person name="Duquesne K."/>
            <person name="Sturgis J."/>
        </authorList>
    </citation>
    <scope>NUCLEOTIDE SEQUENCE [LARGE SCALE GENOMIC DNA]</scope>
    <source>
        <strain evidence="10">DSM122</strain>
    </source>
</reference>
<comment type="function">
    <text evidence="1 7">Has a glutathione-disulfide oxidoreductase activity in the presence of NADPH and glutathione reductase. Reduces low molecular weight disulfides and proteins.</text>
</comment>
<keyword evidence="6 7" id="KW-0676">Redox-active center</keyword>
<evidence type="ECO:0000313" key="9">
    <source>
        <dbReference type="EMBL" id="CCG08102.1"/>
    </source>
</evidence>
<evidence type="ECO:0000256" key="5">
    <source>
        <dbReference type="ARBA" id="ARBA00023157"/>
    </source>
</evidence>
<keyword evidence="5" id="KW-1015">Disulfide bond</keyword>
<dbReference type="PATRIC" id="fig|1150469.3.peg.1664"/>
<dbReference type="KEGG" id="rpm:RSPPHO_01476"/>
<gene>
    <name evidence="9" type="ORF">RSPPHO_01476</name>
</gene>
<dbReference type="InterPro" id="IPR002109">
    <property type="entry name" value="Glutaredoxin"/>
</dbReference>
<evidence type="ECO:0000256" key="4">
    <source>
        <dbReference type="ARBA" id="ARBA00022982"/>
    </source>
</evidence>
<dbReference type="NCBIfam" id="TIGR02181">
    <property type="entry name" value="GRX_bact"/>
    <property type="match status" value="1"/>
</dbReference>
<evidence type="ECO:0000259" key="8">
    <source>
        <dbReference type="Pfam" id="PF00462"/>
    </source>
</evidence>
<dbReference type="eggNOG" id="COG0695">
    <property type="taxonomic scope" value="Bacteria"/>
</dbReference>
<dbReference type="CDD" id="cd03418">
    <property type="entry name" value="GRX_GRXb_1_3_like"/>
    <property type="match status" value="1"/>
</dbReference>
<dbReference type="GO" id="GO:0015035">
    <property type="term" value="F:protein-disulfide reductase activity"/>
    <property type="evidence" value="ECO:0007669"/>
    <property type="project" value="TreeGrafter"/>
</dbReference>
<evidence type="ECO:0000256" key="1">
    <source>
        <dbReference type="ARBA" id="ARBA00002549"/>
    </source>
</evidence>
<dbReference type="PANTHER" id="PTHR46679">
    <property type="match status" value="1"/>
</dbReference>
<dbReference type="InterPro" id="IPR011767">
    <property type="entry name" value="GLR_AS"/>
</dbReference>
<dbReference type="GO" id="GO:0015038">
    <property type="term" value="F:glutathione disulfide oxidoreductase activity"/>
    <property type="evidence" value="ECO:0007669"/>
    <property type="project" value="UniProtKB-UniRule"/>
</dbReference>
<evidence type="ECO:0000256" key="6">
    <source>
        <dbReference type="ARBA" id="ARBA00023284"/>
    </source>
</evidence>
<dbReference type="AlphaFoldDB" id="H6SJD7"/>
<proteinExistence type="inferred from homology"/>
<protein>
    <recommendedName>
        <fullName evidence="7">Glutaredoxin</fullName>
    </recommendedName>
</protein>
<evidence type="ECO:0000256" key="7">
    <source>
        <dbReference type="RuleBase" id="RU364065"/>
    </source>
</evidence>